<organism evidence="5 6">
    <name type="scientific">Larkinella rosea</name>
    <dbReference type="NCBI Taxonomy" id="2025312"/>
    <lineage>
        <taxon>Bacteria</taxon>
        <taxon>Pseudomonadati</taxon>
        <taxon>Bacteroidota</taxon>
        <taxon>Cytophagia</taxon>
        <taxon>Cytophagales</taxon>
        <taxon>Spirosomataceae</taxon>
        <taxon>Larkinella</taxon>
    </lineage>
</organism>
<dbReference type="InterPro" id="IPR011990">
    <property type="entry name" value="TPR-like_helical_dom_sf"/>
</dbReference>
<dbReference type="Gene3D" id="3.40.710.10">
    <property type="entry name" value="DD-peptidase/beta-lactamase superfamily"/>
    <property type="match status" value="1"/>
</dbReference>
<comment type="caution">
    <text evidence="5">The sequence shown here is derived from an EMBL/GenBank/DDBJ whole genome shotgun (WGS) entry which is preliminary data.</text>
</comment>
<proteinExistence type="predicted"/>
<accession>A0A3P1BTC3</accession>
<feature type="repeat" description="TPR" evidence="3">
    <location>
        <begin position="412"/>
        <end position="445"/>
    </location>
</feature>
<evidence type="ECO:0000256" key="3">
    <source>
        <dbReference type="PROSITE-ProRule" id="PRU00339"/>
    </source>
</evidence>
<gene>
    <name evidence="5" type="ORF">EHT25_11315</name>
</gene>
<reference evidence="5 6" key="1">
    <citation type="submission" date="2018-11" db="EMBL/GenBank/DDBJ databases">
        <authorList>
            <person name="Zhou Z."/>
            <person name="Wang G."/>
        </authorList>
    </citation>
    <scope>NUCLEOTIDE SEQUENCE [LARGE SCALE GENOMIC DNA]</scope>
    <source>
        <strain evidence="5 6">KCTC52004</strain>
    </source>
</reference>
<evidence type="ECO:0000313" key="5">
    <source>
        <dbReference type="EMBL" id="RRB04106.1"/>
    </source>
</evidence>
<feature type="domain" description="Beta-lactamase-related" evidence="4">
    <location>
        <begin position="3"/>
        <end position="321"/>
    </location>
</feature>
<dbReference type="InterPro" id="IPR019734">
    <property type="entry name" value="TPR_rpt"/>
</dbReference>
<dbReference type="PANTHER" id="PTHR46825">
    <property type="entry name" value="D-ALANYL-D-ALANINE-CARBOXYPEPTIDASE/ENDOPEPTIDASE AMPH"/>
    <property type="match status" value="1"/>
</dbReference>
<dbReference type="Proteomes" id="UP000271925">
    <property type="component" value="Unassembled WGS sequence"/>
</dbReference>
<evidence type="ECO:0000259" key="4">
    <source>
        <dbReference type="Pfam" id="PF00144"/>
    </source>
</evidence>
<dbReference type="GO" id="GO:0016020">
    <property type="term" value="C:membrane"/>
    <property type="evidence" value="ECO:0007669"/>
    <property type="project" value="UniProtKB-SubCell"/>
</dbReference>
<dbReference type="GO" id="GO:0016787">
    <property type="term" value="F:hydrolase activity"/>
    <property type="evidence" value="ECO:0007669"/>
    <property type="project" value="UniProtKB-KW"/>
</dbReference>
<keyword evidence="6" id="KW-1185">Reference proteome</keyword>
<keyword evidence="2" id="KW-0472">Membrane</keyword>
<comment type="subcellular location">
    <subcellularLocation>
        <location evidence="1">Membrane</location>
    </subcellularLocation>
</comment>
<protein>
    <submittedName>
        <fullName evidence="5">Serine hydrolase</fullName>
    </submittedName>
</protein>
<evidence type="ECO:0000256" key="2">
    <source>
        <dbReference type="ARBA" id="ARBA00023136"/>
    </source>
</evidence>
<dbReference type="InterPro" id="IPR001466">
    <property type="entry name" value="Beta-lactam-related"/>
</dbReference>
<dbReference type="InterPro" id="IPR012338">
    <property type="entry name" value="Beta-lactam/transpept-like"/>
</dbReference>
<dbReference type="PANTHER" id="PTHR46825:SF11">
    <property type="entry name" value="PENICILLIN-BINDING PROTEIN 4"/>
    <property type="match status" value="1"/>
</dbReference>
<dbReference type="PROSITE" id="PS50005">
    <property type="entry name" value="TPR"/>
    <property type="match status" value="1"/>
</dbReference>
<dbReference type="Pfam" id="PF00144">
    <property type="entry name" value="Beta-lactamase"/>
    <property type="match status" value="1"/>
</dbReference>
<dbReference type="EMBL" id="RQJO01000008">
    <property type="protein sequence ID" value="RRB04106.1"/>
    <property type="molecule type" value="Genomic_DNA"/>
</dbReference>
<dbReference type="SUPFAM" id="SSF56601">
    <property type="entry name" value="beta-lactamase/transpeptidase-like"/>
    <property type="match status" value="1"/>
</dbReference>
<sequence length="459" mass="51919">MREKGQTTYQYSAGLADLKTGKRHSLHSTFQIGSISKTFTAVAVMQLIQQHKLTLHDRYQTYFPDFPYPEIRIDHLLSHTSGLPDKEELFFPLIDEDSTRQINNQDIIPTLKQSKKALAFLPGSQWRYCNIGYALLATLVEKISGERFGDYLAHHIFRPAGMQHSYLLGNKAEDPNYTTGYLVRHHYLNDMEPISTSRKVRRWTYNLRGLYGPTNIVSTTGDLANYAVALDQHKLLSKGMQDLAFTPYQLTDGTLAAPGGEFGAANYGLGWFLPTATQLGRIVMHTGREPGFFTFFWHDQTHHRTIILLDNAESPGFGTACKQTVNLAYQTPFFPADEPGKRSLFLPFVRTLLKDGPDAAATLFNQLKADTAHYFTEERELNELGLELLTDHHDSAALEVLKLATLLYPQSWNTYDSYGKALLQSGRRKDAITMYRQSVQMFPGNVPGRKILQALTNDK</sequence>
<dbReference type="OrthoDB" id="9793489at2"/>
<dbReference type="AlphaFoldDB" id="A0A3P1BTC3"/>
<keyword evidence="3" id="KW-0802">TPR repeat</keyword>
<dbReference type="Gene3D" id="1.25.40.10">
    <property type="entry name" value="Tetratricopeptide repeat domain"/>
    <property type="match status" value="1"/>
</dbReference>
<dbReference type="InterPro" id="IPR050491">
    <property type="entry name" value="AmpC-like"/>
</dbReference>
<dbReference type="SUPFAM" id="SSF48452">
    <property type="entry name" value="TPR-like"/>
    <property type="match status" value="1"/>
</dbReference>
<evidence type="ECO:0000256" key="1">
    <source>
        <dbReference type="ARBA" id="ARBA00004370"/>
    </source>
</evidence>
<name>A0A3P1BTC3_9BACT</name>
<keyword evidence="5" id="KW-0378">Hydrolase</keyword>
<evidence type="ECO:0000313" key="6">
    <source>
        <dbReference type="Proteomes" id="UP000271925"/>
    </source>
</evidence>